<feature type="region of interest" description="Disordered" evidence="1">
    <location>
        <begin position="1"/>
        <end position="31"/>
    </location>
</feature>
<dbReference type="AlphaFoldDB" id="A0A964FFE2"/>
<proteinExistence type="predicted"/>
<comment type="caution">
    <text evidence="2">The sequence shown here is derived from an EMBL/GenBank/DDBJ whole genome shotgun (WGS) entry which is preliminary data.</text>
</comment>
<reference evidence="2" key="1">
    <citation type="journal article" date="2021" name="Antonie Van Leeuwenhoek">
        <title>Draft genome and description of Waterburya agarophytonicola gen. nov. sp. nov. (Pleurocapsales, Cyanobacteria): a seaweed symbiont.</title>
        <authorList>
            <person name="Bonthond G."/>
            <person name="Shalygin S."/>
            <person name="Bayer T."/>
            <person name="Weinberger F."/>
        </authorList>
    </citation>
    <scope>NUCLEOTIDE SEQUENCE</scope>
    <source>
        <strain evidence="2">KI4</strain>
    </source>
</reference>
<evidence type="ECO:0000256" key="1">
    <source>
        <dbReference type="SAM" id="MobiDB-lite"/>
    </source>
</evidence>
<evidence type="ECO:0000313" key="2">
    <source>
        <dbReference type="EMBL" id="MCC0175378.1"/>
    </source>
</evidence>
<feature type="compositionally biased region" description="Polar residues" evidence="1">
    <location>
        <begin position="1"/>
        <end position="11"/>
    </location>
</feature>
<evidence type="ECO:0000313" key="3">
    <source>
        <dbReference type="Proteomes" id="UP000729733"/>
    </source>
</evidence>
<organism evidence="2 3">
    <name type="scientific">Waterburya agarophytonicola KI4</name>
    <dbReference type="NCBI Taxonomy" id="2874699"/>
    <lineage>
        <taxon>Bacteria</taxon>
        <taxon>Bacillati</taxon>
        <taxon>Cyanobacteriota</taxon>
        <taxon>Cyanophyceae</taxon>
        <taxon>Pleurocapsales</taxon>
        <taxon>Hyellaceae</taxon>
        <taxon>Waterburya</taxon>
        <taxon>Waterburya agarophytonicola</taxon>
    </lineage>
</organism>
<protein>
    <submittedName>
        <fullName evidence="2">Uncharacterized protein</fullName>
    </submittedName>
</protein>
<accession>A0A964FFE2</accession>
<sequence length="70" mass="8068">MQEPNLDNTSRPVAKNHLEIGDTFQDAGTRPIEQSPDFLVSKEENIDNIDRQNISRKKIVRKINRNPPLD</sequence>
<gene>
    <name evidence="2" type="ORF">I4641_00085</name>
</gene>
<dbReference type="EMBL" id="JADWDC010000001">
    <property type="protein sequence ID" value="MCC0175378.1"/>
    <property type="molecule type" value="Genomic_DNA"/>
</dbReference>
<keyword evidence="3" id="KW-1185">Reference proteome</keyword>
<name>A0A964FFE2_9CYAN</name>
<dbReference type="Proteomes" id="UP000729733">
    <property type="component" value="Unassembled WGS sequence"/>
</dbReference>
<dbReference type="RefSeq" id="WP_229638378.1">
    <property type="nucleotide sequence ID" value="NZ_JADWDC010000001.1"/>
</dbReference>